<feature type="compositionally biased region" description="Polar residues" evidence="3">
    <location>
        <begin position="264"/>
        <end position="297"/>
    </location>
</feature>
<dbReference type="SUPFAM" id="SSF57850">
    <property type="entry name" value="RING/U-box"/>
    <property type="match status" value="1"/>
</dbReference>
<feature type="coiled-coil region" evidence="2">
    <location>
        <begin position="115"/>
        <end position="199"/>
    </location>
</feature>
<feature type="compositionally biased region" description="Basic and acidic residues" evidence="3">
    <location>
        <begin position="361"/>
        <end position="378"/>
    </location>
</feature>
<dbReference type="PANTHER" id="PTHR23041">
    <property type="entry name" value="RING FINGER DOMAIN-CONTAINING"/>
    <property type="match status" value="1"/>
</dbReference>
<dbReference type="AlphaFoldDB" id="A0AAV0BJL4"/>
<evidence type="ECO:0000313" key="6">
    <source>
        <dbReference type="Proteomes" id="UP001153365"/>
    </source>
</evidence>
<organism evidence="5 6">
    <name type="scientific">Phakopsora pachyrhizi</name>
    <name type="common">Asian soybean rust disease fungus</name>
    <dbReference type="NCBI Taxonomy" id="170000"/>
    <lineage>
        <taxon>Eukaryota</taxon>
        <taxon>Fungi</taxon>
        <taxon>Dikarya</taxon>
        <taxon>Basidiomycota</taxon>
        <taxon>Pucciniomycotina</taxon>
        <taxon>Pucciniomycetes</taxon>
        <taxon>Pucciniales</taxon>
        <taxon>Phakopsoraceae</taxon>
        <taxon>Phakopsora</taxon>
    </lineage>
</organism>
<keyword evidence="1" id="KW-0479">Metal-binding</keyword>
<evidence type="ECO:0000256" key="3">
    <source>
        <dbReference type="SAM" id="MobiDB-lite"/>
    </source>
</evidence>
<name>A0AAV0BJL4_PHAPC</name>
<dbReference type="InterPro" id="IPR013083">
    <property type="entry name" value="Znf_RING/FYVE/PHD"/>
</dbReference>
<gene>
    <name evidence="5" type="ORF">PPACK8108_LOCUS20782</name>
</gene>
<dbReference type="Proteomes" id="UP001153365">
    <property type="component" value="Unassembled WGS sequence"/>
</dbReference>
<evidence type="ECO:0000259" key="4">
    <source>
        <dbReference type="PROSITE" id="PS50089"/>
    </source>
</evidence>
<dbReference type="PROSITE" id="PS50089">
    <property type="entry name" value="ZF_RING_2"/>
    <property type="match status" value="1"/>
</dbReference>
<feature type="region of interest" description="Disordered" evidence="3">
    <location>
        <begin position="260"/>
        <end position="297"/>
    </location>
</feature>
<dbReference type="CDD" id="cd16448">
    <property type="entry name" value="RING-H2"/>
    <property type="match status" value="1"/>
</dbReference>
<dbReference type="Gene3D" id="3.30.40.10">
    <property type="entry name" value="Zinc/RING finger domain, C3HC4 (zinc finger)"/>
    <property type="match status" value="1"/>
</dbReference>
<keyword evidence="1" id="KW-0862">Zinc</keyword>
<keyword evidence="6" id="KW-1185">Reference proteome</keyword>
<protein>
    <submittedName>
        <fullName evidence="5">Expressed protein</fullName>
    </submittedName>
</protein>
<evidence type="ECO:0000313" key="5">
    <source>
        <dbReference type="EMBL" id="CAH7686167.1"/>
    </source>
</evidence>
<dbReference type="InterPro" id="IPR047134">
    <property type="entry name" value="RNF4"/>
</dbReference>
<keyword evidence="2" id="KW-0175">Coiled coil</keyword>
<keyword evidence="1" id="KW-0863">Zinc-finger</keyword>
<feature type="region of interest" description="Disordered" evidence="3">
    <location>
        <begin position="358"/>
        <end position="378"/>
    </location>
</feature>
<proteinExistence type="predicted"/>
<reference evidence="5" key="1">
    <citation type="submission" date="2022-06" db="EMBL/GenBank/DDBJ databases">
        <authorList>
            <consortium name="SYNGENTA / RWTH Aachen University"/>
        </authorList>
    </citation>
    <scope>NUCLEOTIDE SEQUENCE</scope>
</reference>
<feature type="region of interest" description="Disordered" evidence="3">
    <location>
        <begin position="409"/>
        <end position="454"/>
    </location>
</feature>
<comment type="caution">
    <text evidence="5">The sequence shown here is derived from an EMBL/GenBank/DDBJ whole genome shotgun (WGS) entry which is preliminary data.</text>
</comment>
<evidence type="ECO:0000256" key="1">
    <source>
        <dbReference type="PROSITE-ProRule" id="PRU00175"/>
    </source>
</evidence>
<sequence>MGRPKVRVITLPICPICLDRGELENYVVTSCGHVFHSDCIRDWEERRQYGRCPTCSNRIVNSKTKLYSLSESSFEDPIETEKRKEELARLAASTVTDKKKIEYFSNQLRSNLEIIDRSSTETRRLKAEVEDLNSRLSKLQNSLKSLHQERTNDSKEFEERINSQKRNREIARSIFLSERESFRRVIISLEEKLKKAQEAPSSPPSNNDDQKIRKLVADLQSARSSNLESEITNNNLRLKVESQSKLVDQLESKVLKLENEKQESNFQKSSTLEDQSSSKLELENECSQSNLGTGNNNLTRMSNGSLIGTSFQTFVEADQQQLESLNANVEMLTQFQKSEGSRLDGLERTVEKLIAESTASRNEEEARIRSSKDSSKENELLKARLEKLEKTLNVLKSDLSKEQKQVKIHNRLIDRNKHKQDSDMGEMKRMIRELNESSKENKKEMEKKKREEKT</sequence>
<accession>A0AAV0BJL4</accession>
<dbReference type="EMBL" id="CALTRL010005775">
    <property type="protein sequence ID" value="CAH7686167.1"/>
    <property type="molecule type" value="Genomic_DNA"/>
</dbReference>
<dbReference type="PANTHER" id="PTHR23041:SF78">
    <property type="entry name" value="E3 UBIQUITIN-PROTEIN LIGASE RNF4"/>
    <property type="match status" value="1"/>
</dbReference>
<dbReference type="GO" id="GO:0008270">
    <property type="term" value="F:zinc ion binding"/>
    <property type="evidence" value="ECO:0007669"/>
    <property type="project" value="UniProtKB-KW"/>
</dbReference>
<dbReference type="InterPro" id="IPR001841">
    <property type="entry name" value="Znf_RING"/>
</dbReference>
<evidence type="ECO:0000256" key="2">
    <source>
        <dbReference type="SAM" id="Coils"/>
    </source>
</evidence>
<feature type="domain" description="RING-type" evidence="4">
    <location>
        <begin position="14"/>
        <end position="56"/>
    </location>
</feature>
<dbReference type="SMART" id="SM00184">
    <property type="entry name" value="RING"/>
    <property type="match status" value="1"/>
</dbReference>
<dbReference type="Pfam" id="PF13639">
    <property type="entry name" value="zf-RING_2"/>
    <property type="match status" value="1"/>
</dbReference>